<evidence type="ECO:0000256" key="6">
    <source>
        <dbReference type="ARBA" id="ARBA00023242"/>
    </source>
</evidence>
<dbReference type="GO" id="GO:0006281">
    <property type="term" value="P:DNA repair"/>
    <property type="evidence" value="ECO:0007669"/>
    <property type="project" value="UniProtKB-KW"/>
</dbReference>
<evidence type="ECO:0000256" key="1">
    <source>
        <dbReference type="ARBA" id="ARBA00004123"/>
    </source>
</evidence>
<accession>A0A2N9G1R8</accession>
<keyword evidence="5" id="KW-0234">DNA repair</keyword>
<dbReference type="InterPro" id="IPR039776">
    <property type="entry name" value="Pds5"/>
</dbReference>
<keyword evidence="8" id="KW-0802">TPR repeat</keyword>
<sequence length="674" mass="75928">MIGGSKQPLRSTTARDPLQCREPSTLAYTVPRRTATILPESLPPTRRQLPIESSTHLSVSTALEDQLKDAGNKLLNLPFSIDELLTLLDRVENLLANVQQAPSKSMRSALFPSVKALVADQLFRHANVDVKVAVASCISEITRISAPDAPYADDQMKEVFKLIVSLLDNLSDKSSRSYRKMTSILETVAKVRSCVVMLDLECETLILEMFQNLLKSIRDYHPENVFSSMETIMTLVLQESDDISLELLTPILASVKRNNGKILPVAWKLAERVLENSSTKLKPYLIQAVDTLGISFDDYSNIVASICHETSSVVNQNEDHAAVDDYSNIVASICQETSSVVDQNEDHAAGIDMIDENQSMRASLAEIDKMGTMVFSATEDKLALFATLIPHIEFVIPDKYNDVEFKAPLFSVLPTVVPELKQVFRVKLLLLQHYKTRGRVFSNQRRDMAGATMQQHKELIINERYGNMALFYHGLNQTELALRHMSRALLLLSLSSGPDHPDVAATFINVAMMYQDIGKMNTALRYLQEALKKNERLLGEEHIQTAVCYHALAIAFNCMGAFKLSHQHEKKTYDILVKQLGEEDSRTRDSQNWMKTFKMRELQMNAQKQKGQALNAASAQKAIDILKVLLDSSFAYLFVMDIFIFIQDEREGIRSHNRLQVLLDRDKCFPVLMP</sequence>
<dbReference type="GO" id="GO:0007064">
    <property type="term" value="P:mitotic sister chromatid cohesion"/>
    <property type="evidence" value="ECO:0007669"/>
    <property type="project" value="InterPro"/>
</dbReference>
<keyword evidence="2" id="KW-0132">Cell division</keyword>
<keyword evidence="4" id="KW-0498">Mitosis</keyword>
<comment type="subcellular location">
    <subcellularLocation>
        <location evidence="1">Nucleus</location>
    </subcellularLocation>
</comment>
<evidence type="ECO:0000256" key="2">
    <source>
        <dbReference type="ARBA" id="ARBA00022618"/>
    </source>
</evidence>
<reference evidence="9" key="1">
    <citation type="submission" date="2018-02" db="EMBL/GenBank/DDBJ databases">
        <authorList>
            <person name="Cohen D.B."/>
            <person name="Kent A.D."/>
        </authorList>
    </citation>
    <scope>NUCLEOTIDE SEQUENCE</scope>
</reference>
<dbReference type="PANTHER" id="PTHR12663">
    <property type="entry name" value="ANDROGEN INDUCED INHIBITOR OF PROLIFERATION AS3 / PDS5-RELATED"/>
    <property type="match status" value="1"/>
</dbReference>
<feature type="repeat" description="TPR" evidence="8">
    <location>
        <begin position="504"/>
        <end position="537"/>
    </location>
</feature>
<keyword evidence="7" id="KW-0131">Cell cycle</keyword>
<evidence type="ECO:0000256" key="5">
    <source>
        <dbReference type="ARBA" id="ARBA00023204"/>
    </source>
</evidence>
<dbReference type="GO" id="GO:0000785">
    <property type="term" value="C:chromatin"/>
    <property type="evidence" value="ECO:0007669"/>
    <property type="project" value="TreeGrafter"/>
</dbReference>
<protein>
    <submittedName>
        <fullName evidence="9">Uncharacterized protein</fullName>
    </submittedName>
</protein>
<keyword evidence="6" id="KW-0539">Nucleus</keyword>
<dbReference type="Pfam" id="PF13424">
    <property type="entry name" value="TPR_12"/>
    <property type="match status" value="1"/>
</dbReference>
<evidence type="ECO:0000313" key="9">
    <source>
        <dbReference type="EMBL" id="SPC93502.1"/>
    </source>
</evidence>
<dbReference type="InterPro" id="IPR011990">
    <property type="entry name" value="TPR-like_helical_dom_sf"/>
</dbReference>
<evidence type="ECO:0000256" key="8">
    <source>
        <dbReference type="PROSITE-ProRule" id="PRU00339"/>
    </source>
</evidence>
<dbReference type="SUPFAM" id="SSF48452">
    <property type="entry name" value="TPR-like"/>
    <property type="match status" value="1"/>
</dbReference>
<proteinExistence type="predicted"/>
<dbReference type="EMBL" id="OIVN01001398">
    <property type="protein sequence ID" value="SPC93502.1"/>
    <property type="molecule type" value="Genomic_DNA"/>
</dbReference>
<dbReference type="InterPro" id="IPR019734">
    <property type="entry name" value="TPR_rpt"/>
</dbReference>
<dbReference type="GO" id="GO:0005634">
    <property type="term" value="C:nucleus"/>
    <property type="evidence" value="ECO:0007669"/>
    <property type="project" value="UniProtKB-SubCell"/>
</dbReference>
<dbReference type="InterPro" id="IPR016024">
    <property type="entry name" value="ARM-type_fold"/>
</dbReference>
<dbReference type="PANTHER" id="PTHR12663:SF3">
    <property type="entry name" value="SISTER CHROMATID COHESION PROTEIN PDS5 HOMOLOG C"/>
    <property type="match status" value="1"/>
</dbReference>
<dbReference type="Gene3D" id="1.25.40.10">
    <property type="entry name" value="Tetratricopeptide repeat domain"/>
    <property type="match status" value="1"/>
</dbReference>
<dbReference type="GO" id="GO:0051301">
    <property type="term" value="P:cell division"/>
    <property type="evidence" value="ECO:0007669"/>
    <property type="project" value="UniProtKB-KW"/>
</dbReference>
<dbReference type="GO" id="GO:0035825">
    <property type="term" value="P:homologous recombination"/>
    <property type="evidence" value="ECO:0007669"/>
    <property type="project" value="UniProtKB-ARBA"/>
</dbReference>
<keyword evidence="3" id="KW-0227">DNA damage</keyword>
<dbReference type="AlphaFoldDB" id="A0A2N9G1R8"/>
<dbReference type="FunFam" id="1.25.40.10:FF:001523">
    <property type="entry name" value="Clustered mitochondria protein homolog"/>
    <property type="match status" value="1"/>
</dbReference>
<gene>
    <name evidence="9" type="ORF">FSB_LOCUS21384</name>
</gene>
<evidence type="ECO:0000256" key="7">
    <source>
        <dbReference type="ARBA" id="ARBA00023306"/>
    </source>
</evidence>
<evidence type="ECO:0000256" key="3">
    <source>
        <dbReference type="ARBA" id="ARBA00022763"/>
    </source>
</evidence>
<dbReference type="PROSITE" id="PS50005">
    <property type="entry name" value="TPR"/>
    <property type="match status" value="1"/>
</dbReference>
<name>A0A2N9G1R8_FAGSY</name>
<dbReference type="SUPFAM" id="SSF48371">
    <property type="entry name" value="ARM repeat"/>
    <property type="match status" value="1"/>
</dbReference>
<organism evidence="9">
    <name type="scientific">Fagus sylvatica</name>
    <name type="common">Beechnut</name>
    <dbReference type="NCBI Taxonomy" id="28930"/>
    <lineage>
        <taxon>Eukaryota</taxon>
        <taxon>Viridiplantae</taxon>
        <taxon>Streptophyta</taxon>
        <taxon>Embryophyta</taxon>
        <taxon>Tracheophyta</taxon>
        <taxon>Spermatophyta</taxon>
        <taxon>Magnoliopsida</taxon>
        <taxon>eudicotyledons</taxon>
        <taxon>Gunneridae</taxon>
        <taxon>Pentapetalae</taxon>
        <taxon>rosids</taxon>
        <taxon>fabids</taxon>
        <taxon>Fagales</taxon>
        <taxon>Fagaceae</taxon>
        <taxon>Fagus</taxon>
    </lineage>
</organism>
<evidence type="ECO:0000256" key="4">
    <source>
        <dbReference type="ARBA" id="ARBA00022776"/>
    </source>
</evidence>
<dbReference type="Pfam" id="PF20168">
    <property type="entry name" value="PDS5"/>
    <property type="match status" value="1"/>
</dbReference>